<evidence type="ECO:0000256" key="12">
    <source>
        <dbReference type="SAM" id="MobiDB-lite"/>
    </source>
</evidence>
<feature type="compositionally biased region" description="Basic and acidic residues" evidence="12">
    <location>
        <begin position="139"/>
        <end position="152"/>
    </location>
</feature>
<protein>
    <recommendedName>
        <fullName evidence="3">Centrosomal protein POC5</fullName>
    </recommendedName>
    <alternativeName>
        <fullName evidence="9">Protein of centriole 5</fullName>
    </alternativeName>
</protein>
<dbReference type="InterPro" id="IPR033351">
    <property type="entry name" value="POC5"/>
</dbReference>
<evidence type="ECO:0000256" key="7">
    <source>
        <dbReference type="ARBA" id="ARBA00023212"/>
    </source>
</evidence>
<feature type="compositionally biased region" description="Low complexity" evidence="12">
    <location>
        <begin position="545"/>
        <end position="556"/>
    </location>
</feature>
<evidence type="ECO:0000256" key="9">
    <source>
        <dbReference type="ARBA" id="ARBA00031694"/>
    </source>
</evidence>
<evidence type="ECO:0000256" key="11">
    <source>
        <dbReference type="SAM" id="Coils"/>
    </source>
</evidence>
<sequence length="579" mass="65245">MSTITDGLSSLPDGPDEVSRGSSVSSGFINEYEQILKFAIVAPKLNLDKKGFKLDKDGSDQNKETGDSEGAFESDSSNTSTSSATSPTPFETGKSIHDGNLEIKVIEAKKAVNKMYRTKRIDHTKQQQVSKAMETLLETPKEPNRTLQRKVESNGSSPESLAGDVPSPSIDKDLIRMDNAMNDWCLQLKRNVLNELADMKKKQLLYQEQILDQMQSKHNAEHLHSTHEMESMKELLYTFEQSVKQKDEVIANLTSMLGKQKERSEKIRIFSVWRLKHNDERRQVFAQKMAEKFYKRSLMNKVWIGWRSVVENTWKRRVEKACQIKSQEICLKLTEDYEERLQALQQELAGARAEIAKMHTERDCYEENMKKAFMRGVCALNMEAMSMFKEGQEEEDSHQAMGSRDQQFAAPPLRGTNPQHCLNGVQQNGQRTNGTRGDIHNHQQQTTVEMPLSNVCSASSSKKKVHFNNPSMADSRPSSRNSVTGTGINGSAGQRKNIHVKMTGKKEYGTLKKTSGSQSSTISSIKVERHSQPATQHSQQPIPRPSSKSSQPHSRSNTPSNFMKNTSSRKPAFNSVVVE</sequence>
<evidence type="ECO:0000256" key="5">
    <source>
        <dbReference type="ARBA" id="ARBA00022737"/>
    </source>
</evidence>
<dbReference type="GeneID" id="136819312"/>
<evidence type="ECO:0000256" key="6">
    <source>
        <dbReference type="ARBA" id="ARBA00023054"/>
    </source>
</evidence>
<feature type="compositionally biased region" description="Low complexity" evidence="12">
    <location>
        <begin position="71"/>
        <end position="92"/>
    </location>
</feature>
<dbReference type="RefSeq" id="XP_066931658.1">
    <property type="nucleotide sequence ID" value="XM_067075557.1"/>
</dbReference>
<keyword evidence="6 11" id="KW-0175">Coiled coil</keyword>
<dbReference type="GO" id="GO:0005814">
    <property type="term" value="C:centriole"/>
    <property type="evidence" value="ECO:0007669"/>
    <property type="project" value="UniProtKB-SubCell"/>
</dbReference>
<evidence type="ECO:0000313" key="13">
    <source>
        <dbReference type="EnsemblMetazoa" id="CLYHEMP011704.1"/>
    </source>
</evidence>
<feature type="region of interest" description="Disordered" evidence="12">
    <location>
        <begin position="456"/>
        <end position="579"/>
    </location>
</feature>
<name>A0A7M5V8V4_9CNID</name>
<dbReference type="PANTHER" id="PTHR28618">
    <property type="entry name" value="CENTROSOMAL PROTEIN POC5"/>
    <property type="match status" value="1"/>
</dbReference>
<feature type="compositionally biased region" description="Polar residues" evidence="12">
    <location>
        <begin position="532"/>
        <end position="541"/>
    </location>
</feature>
<keyword evidence="5" id="KW-0677">Repeat</keyword>
<evidence type="ECO:0000256" key="1">
    <source>
        <dbReference type="ARBA" id="ARBA00004114"/>
    </source>
</evidence>
<feature type="compositionally biased region" description="Basic and acidic residues" evidence="12">
    <location>
        <begin position="52"/>
        <end position="66"/>
    </location>
</feature>
<keyword evidence="8" id="KW-0131">Cell cycle</keyword>
<reference evidence="13" key="1">
    <citation type="submission" date="2021-01" db="UniProtKB">
        <authorList>
            <consortium name="EnsemblMetazoa"/>
        </authorList>
    </citation>
    <scope>IDENTIFICATION</scope>
</reference>
<dbReference type="OrthoDB" id="10064898at2759"/>
<keyword evidence="14" id="KW-1185">Reference proteome</keyword>
<feature type="compositionally biased region" description="Polar residues" evidence="12">
    <location>
        <begin position="468"/>
        <end position="494"/>
    </location>
</feature>
<evidence type="ECO:0000256" key="10">
    <source>
        <dbReference type="ARBA" id="ARBA00049959"/>
    </source>
</evidence>
<feature type="region of interest" description="Disordered" evidence="12">
    <location>
        <begin position="1"/>
        <end position="24"/>
    </location>
</feature>
<evidence type="ECO:0000256" key="4">
    <source>
        <dbReference type="ARBA" id="ARBA00022490"/>
    </source>
</evidence>
<evidence type="ECO:0000256" key="8">
    <source>
        <dbReference type="ARBA" id="ARBA00023306"/>
    </source>
</evidence>
<feature type="compositionally biased region" description="Polar residues" evidence="12">
    <location>
        <begin position="557"/>
        <end position="569"/>
    </location>
</feature>
<evidence type="ECO:0000256" key="3">
    <source>
        <dbReference type="ARBA" id="ARBA00014910"/>
    </source>
</evidence>
<organism evidence="13 14">
    <name type="scientific">Clytia hemisphaerica</name>
    <dbReference type="NCBI Taxonomy" id="252671"/>
    <lineage>
        <taxon>Eukaryota</taxon>
        <taxon>Metazoa</taxon>
        <taxon>Cnidaria</taxon>
        <taxon>Hydrozoa</taxon>
        <taxon>Hydroidolina</taxon>
        <taxon>Leptothecata</taxon>
        <taxon>Obeliida</taxon>
        <taxon>Clytiidae</taxon>
        <taxon>Clytia</taxon>
    </lineage>
</organism>
<feature type="compositionally biased region" description="Low complexity" evidence="12">
    <location>
        <begin position="512"/>
        <end position="525"/>
    </location>
</feature>
<feature type="region of interest" description="Disordered" evidence="12">
    <location>
        <begin position="52"/>
        <end position="96"/>
    </location>
</feature>
<comment type="function">
    <text evidence="10">Essential for the assembly of the distal half of centrioles, required for centriole elongation. Acts as a negative regulator of centriole elongation.</text>
</comment>
<evidence type="ECO:0000256" key="2">
    <source>
        <dbReference type="ARBA" id="ARBA00010411"/>
    </source>
</evidence>
<feature type="region of interest" description="Disordered" evidence="12">
    <location>
        <begin position="136"/>
        <end position="169"/>
    </location>
</feature>
<keyword evidence="7" id="KW-0206">Cytoskeleton</keyword>
<dbReference type="AlphaFoldDB" id="A0A7M5V8V4"/>
<feature type="coiled-coil region" evidence="11">
    <location>
        <begin position="334"/>
        <end position="368"/>
    </location>
</feature>
<dbReference type="EnsemblMetazoa" id="CLYHEMT011704.1">
    <property type="protein sequence ID" value="CLYHEMP011704.1"/>
    <property type="gene ID" value="CLYHEMG011704"/>
</dbReference>
<dbReference type="Proteomes" id="UP000594262">
    <property type="component" value="Unplaced"/>
</dbReference>
<proteinExistence type="inferred from homology"/>
<comment type="similarity">
    <text evidence="2">Belongs to the POC5 family.</text>
</comment>
<dbReference type="PANTHER" id="PTHR28618:SF1">
    <property type="entry name" value="CENTROSOMAL PROTEIN POC5"/>
    <property type="match status" value="1"/>
</dbReference>
<evidence type="ECO:0000313" key="14">
    <source>
        <dbReference type="Proteomes" id="UP000594262"/>
    </source>
</evidence>
<accession>A0A7M5V8V4</accession>
<keyword evidence="4" id="KW-0963">Cytoplasm</keyword>
<comment type="subcellular location">
    <subcellularLocation>
        <location evidence="1">Cytoplasm</location>
        <location evidence="1">Cytoskeleton</location>
        <location evidence="1">Microtubule organizing center</location>
        <location evidence="1">Centrosome</location>
        <location evidence="1">Centriole</location>
    </subcellularLocation>
</comment>